<name>A0A9P5NTN1_GYMJU</name>
<gene>
    <name evidence="1" type="ORF">CPB84DRAFT_1774627</name>
</gene>
<feature type="non-terminal residue" evidence="1">
    <location>
        <position position="117"/>
    </location>
</feature>
<accession>A0A9P5NTN1</accession>
<evidence type="ECO:0000313" key="2">
    <source>
        <dbReference type="Proteomes" id="UP000724874"/>
    </source>
</evidence>
<dbReference type="Proteomes" id="UP000724874">
    <property type="component" value="Unassembled WGS sequence"/>
</dbReference>
<comment type="caution">
    <text evidence="1">The sequence shown here is derived from an EMBL/GenBank/DDBJ whole genome shotgun (WGS) entry which is preliminary data.</text>
</comment>
<sequence>MYNLQRRILRRVAVCRSWRRIVLSTPRLWTKFSFRYCKAKAEGQCQLFCDWLRHSGDLPVSIKLSINSDNDDYYTEANEFPTFSFMLILNAAKECSYRWKSLATIRLPHTLYSLLCG</sequence>
<organism evidence="1 2">
    <name type="scientific">Gymnopilus junonius</name>
    <name type="common">Spectacular rustgill mushroom</name>
    <name type="synonym">Gymnopilus spectabilis subsp. junonius</name>
    <dbReference type="NCBI Taxonomy" id="109634"/>
    <lineage>
        <taxon>Eukaryota</taxon>
        <taxon>Fungi</taxon>
        <taxon>Dikarya</taxon>
        <taxon>Basidiomycota</taxon>
        <taxon>Agaricomycotina</taxon>
        <taxon>Agaricomycetes</taxon>
        <taxon>Agaricomycetidae</taxon>
        <taxon>Agaricales</taxon>
        <taxon>Agaricineae</taxon>
        <taxon>Hymenogastraceae</taxon>
        <taxon>Gymnopilus</taxon>
    </lineage>
</organism>
<proteinExistence type="predicted"/>
<evidence type="ECO:0008006" key="3">
    <source>
        <dbReference type="Google" id="ProtNLM"/>
    </source>
</evidence>
<evidence type="ECO:0000313" key="1">
    <source>
        <dbReference type="EMBL" id="KAF8903347.1"/>
    </source>
</evidence>
<dbReference type="AlphaFoldDB" id="A0A9P5NTN1"/>
<dbReference type="EMBL" id="JADNYJ010000031">
    <property type="protein sequence ID" value="KAF8903347.1"/>
    <property type="molecule type" value="Genomic_DNA"/>
</dbReference>
<protein>
    <recommendedName>
        <fullName evidence="3">F-box domain-containing protein</fullName>
    </recommendedName>
</protein>
<dbReference type="OrthoDB" id="3221235at2759"/>
<keyword evidence="2" id="KW-1185">Reference proteome</keyword>
<reference evidence="1" key="1">
    <citation type="submission" date="2020-11" db="EMBL/GenBank/DDBJ databases">
        <authorList>
            <consortium name="DOE Joint Genome Institute"/>
            <person name="Ahrendt S."/>
            <person name="Riley R."/>
            <person name="Andreopoulos W."/>
            <person name="LaButti K."/>
            <person name="Pangilinan J."/>
            <person name="Ruiz-duenas F.J."/>
            <person name="Barrasa J.M."/>
            <person name="Sanchez-Garcia M."/>
            <person name="Camarero S."/>
            <person name="Miyauchi S."/>
            <person name="Serrano A."/>
            <person name="Linde D."/>
            <person name="Babiker R."/>
            <person name="Drula E."/>
            <person name="Ayuso-Fernandez I."/>
            <person name="Pacheco R."/>
            <person name="Padilla G."/>
            <person name="Ferreira P."/>
            <person name="Barriuso J."/>
            <person name="Kellner H."/>
            <person name="Castanera R."/>
            <person name="Alfaro M."/>
            <person name="Ramirez L."/>
            <person name="Pisabarro A.G."/>
            <person name="Kuo A."/>
            <person name="Tritt A."/>
            <person name="Lipzen A."/>
            <person name="He G."/>
            <person name="Yan M."/>
            <person name="Ng V."/>
            <person name="Cullen D."/>
            <person name="Martin F."/>
            <person name="Rosso M.-N."/>
            <person name="Henrissat B."/>
            <person name="Hibbett D."/>
            <person name="Martinez A.T."/>
            <person name="Grigoriev I.V."/>
        </authorList>
    </citation>
    <scope>NUCLEOTIDE SEQUENCE</scope>
    <source>
        <strain evidence="1">AH 44721</strain>
    </source>
</reference>